<accession>A0A2M7FDN3</accession>
<dbReference type="Proteomes" id="UP000228497">
    <property type="component" value="Unassembled WGS sequence"/>
</dbReference>
<comment type="caution">
    <text evidence="2">The sequence shown here is derived from an EMBL/GenBank/DDBJ whole genome shotgun (WGS) entry which is preliminary data.</text>
</comment>
<protein>
    <recommendedName>
        <fullName evidence="1">Peptidase M15C domain-containing protein</fullName>
    </recommendedName>
</protein>
<gene>
    <name evidence="2" type="ORF">COW49_01530</name>
</gene>
<organism evidence="2 3">
    <name type="scientific">Candidatus Kaiserbacteria bacterium CG17_big_fil_post_rev_8_21_14_2_50_51_7</name>
    <dbReference type="NCBI Taxonomy" id="1974613"/>
    <lineage>
        <taxon>Bacteria</taxon>
        <taxon>Candidatus Kaiseribacteriota</taxon>
    </lineage>
</organism>
<dbReference type="AlphaFoldDB" id="A0A2M7FDN3"/>
<feature type="non-terminal residue" evidence="2">
    <location>
        <position position="212"/>
    </location>
</feature>
<dbReference type="Pfam" id="PF13539">
    <property type="entry name" value="Peptidase_M15_4"/>
    <property type="match status" value="1"/>
</dbReference>
<dbReference type="GO" id="GO:0008233">
    <property type="term" value="F:peptidase activity"/>
    <property type="evidence" value="ECO:0007669"/>
    <property type="project" value="InterPro"/>
</dbReference>
<dbReference type="Gene3D" id="3.30.1380.10">
    <property type="match status" value="1"/>
</dbReference>
<name>A0A2M7FDN3_9BACT</name>
<dbReference type="InterPro" id="IPR009045">
    <property type="entry name" value="Zn_M74/Hedgehog-like"/>
</dbReference>
<dbReference type="EMBL" id="PFFD01000068">
    <property type="protein sequence ID" value="PIV87094.1"/>
    <property type="molecule type" value="Genomic_DNA"/>
</dbReference>
<reference evidence="3" key="1">
    <citation type="submission" date="2017-09" db="EMBL/GenBank/DDBJ databases">
        <title>Depth-based differentiation of microbial function through sediment-hosted aquifers and enrichment of novel symbionts in the deep terrestrial subsurface.</title>
        <authorList>
            <person name="Probst A.J."/>
            <person name="Ladd B."/>
            <person name="Jarett J.K."/>
            <person name="Geller-Mcgrath D.E."/>
            <person name="Sieber C.M.K."/>
            <person name="Emerson J.B."/>
            <person name="Anantharaman K."/>
            <person name="Thomas B.C."/>
            <person name="Malmstrom R."/>
            <person name="Stieglmeier M."/>
            <person name="Klingl A."/>
            <person name="Woyke T."/>
            <person name="Ryan C.M."/>
            <person name="Banfield J.F."/>
        </authorList>
    </citation>
    <scope>NUCLEOTIDE SEQUENCE [LARGE SCALE GENOMIC DNA]</scope>
</reference>
<sequence>MPTRAYPIVGTVSWVPTSDGSINILGGWREKHIQSVYVSQLKGVPTYGGAFSGNVQWYAPCAVQLTTAWEAVESAGLLSRVIFWGGSFVPRLIRGSKTKVSNHSFGTAMDINPYENQLGHRPAPVGTYGSVVELVPIFRRYGFRWGGDYRLRKDGMHLEIVTKMKTSDVLDVRVQTQWTLSLAGAVISLRLIDGRTWVALRDVASALRLTIT</sequence>
<proteinExistence type="predicted"/>
<dbReference type="SUPFAM" id="SSF55166">
    <property type="entry name" value="Hedgehog/DD-peptidase"/>
    <property type="match status" value="1"/>
</dbReference>
<feature type="domain" description="Peptidase M15C" evidence="1">
    <location>
        <begin position="95"/>
        <end position="160"/>
    </location>
</feature>
<dbReference type="InterPro" id="IPR039561">
    <property type="entry name" value="Peptidase_M15C"/>
</dbReference>
<evidence type="ECO:0000259" key="1">
    <source>
        <dbReference type="Pfam" id="PF13539"/>
    </source>
</evidence>
<evidence type="ECO:0000313" key="2">
    <source>
        <dbReference type="EMBL" id="PIV87094.1"/>
    </source>
</evidence>
<evidence type="ECO:0000313" key="3">
    <source>
        <dbReference type="Proteomes" id="UP000228497"/>
    </source>
</evidence>